<dbReference type="SUPFAM" id="SSF82153">
    <property type="entry name" value="FAS1 domain"/>
    <property type="match status" value="1"/>
</dbReference>
<dbReference type="PANTHER" id="PTHR10900:SF77">
    <property type="entry name" value="FI19380P1"/>
    <property type="match status" value="1"/>
</dbReference>
<dbReference type="SMART" id="SM00554">
    <property type="entry name" value="FAS1"/>
    <property type="match status" value="1"/>
</dbReference>
<organism evidence="2 3">
    <name type="scientific">Filimonas lacunae</name>
    <dbReference type="NCBI Taxonomy" id="477680"/>
    <lineage>
        <taxon>Bacteria</taxon>
        <taxon>Pseudomonadati</taxon>
        <taxon>Bacteroidota</taxon>
        <taxon>Chitinophagia</taxon>
        <taxon>Chitinophagales</taxon>
        <taxon>Chitinophagaceae</taxon>
        <taxon>Filimonas</taxon>
    </lineage>
</organism>
<accession>A0A1N7R5H5</accession>
<sequence length="135" mass="14595">MLNITQVIRDNRHMRNFNEGVTVSGFEQVLNGAGPFTVFAPSDIAFGKLASGVYRELLKPENKVKLTDLLNCHTVAGEIEFSSLKDGDKLQSLNGKELLVSVIGDSVRVNGAIIQSRDAVSSNGIVHSLDAILKN</sequence>
<dbReference type="InterPro" id="IPR050904">
    <property type="entry name" value="Adhesion/Biosynth-related"/>
</dbReference>
<dbReference type="AlphaFoldDB" id="A0A1N7R5H5"/>
<proteinExistence type="predicted"/>
<evidence type="ECO:0000259" key="1">
    <source>
        <dbReference type="PROSITE" id="PS50213"/>
    </source>
</evidence>
<gene>
    <name evidence="2" type="ORF">SAMN05421788_109204</name>
</gene>
<protein>
    <submittedName>
        <fullName evidence="2">Uncaracterized surface protein containing fasciclin (FAS1) repeats</fullName>
    </submittedName>
</protein>
<feature type="domain" description="FAS1" evidence="1">
    <location>
        <begin position="1"/>
        <end position="133"/>
    </location>
</feature>
<name>A0A1N7R5H5_9BACT</name>
<dbReference type="InterPro" id="IPR036378">
    <property type="entry name" value="FAS1_dom_sf"/>
</dbReference>
<dbReference type="STRING" id="477680.SAMN05421788_109204"/>
<dbReference type="FunFam" id="2.30.180.10:FF:000032">
    <property type="entry name" value="Fasciclin domain-containing protein, putative"/>
    <property type="match status" value="1"/>
</dbReference>
<evidence type="ECO:0000313" key="3">
    <source>
        <dbReference type="Proteomes" id="UP000186917"/>
    </source>
</evidence>
<dbReference type="Gene3D" id="2.30.180.10">
    <property type="entry name" value="FAS1 domain"/>
    <property type="match status" value="1"/>
</dbReference>
<dbReference type="PANTHER" id="PTHR10900">
    <property type="entry name" value="PERIOSTIN-RELATED"/>
    <property type="match status" value="1"/>
</dbReference>
<dbReference type="Proteomes" id="UP000186917">
    <property type="component" value="Unassembled WGS sequence"/>
</dbReference>
<evidence type="ECO:0000313" key="2">
    <source>
        <dbReference type="EMBL" id="SIT30361.1"/>
    </source>
</evidence>
<reference evidence="3" key="1">
    <citation type="submission" date="2017-01" db="EMBL/GenBank/DDBJ databases">
        <authorList>
            <person name="Varghese N."/>
            <person name="Submissions S."/>
        </authorList>
    </citation>
    <scope>NUCLEOTIDE SEQUENCE [LARGE SCALE GENOMIC DNA]</scope>
    <source>
        <strain evidence="3">DSM 21054</strain>
    </source>
</reference>
<dbReference type="PROSITE" id="PS50213">
    <property type="entry name" value="FAS1"/>
    <property type="match status" value="1"/>
</dbReference>
<dbReference type="InterPro" id="IPR000782">
    <property type="entry name" value="FAS1_domain"/>
</dbReference>
<dbReference type="Pfam" id="PF02469">
    <property type="entry name" value="Fasciclin"/>
    <property type="match status" value="1"/>
</dbReference>
<dbReference type="EMBL" id="FTOR01000009">
    <property type="protein sequence ID" value="SIT30361.1"/>
    <property type="molecule type" value="Genomic_DNA"/>
</dbReference>
<dbReference type="RefSeq" id="WP_076381516.1">
    <property type="nucleotide sequence ID" value="NZ_AP017422.1"/>
</dbReference>
<dbReference type="OrthoDB" id="9800666at2"/>
<keyword evidence="3" id="KW-1185">Reference proteome</keyword>